<organism evidence="4 5">
    <name type="scientific">Archangium minus</name>
    <dbReference type="NCBI Taxonomy" id="83450"/>
    <lineage>
        <taxon>Bacteria</taxon>
        <taxon>Pseudomonadati</taxon>
        <taxon>Myxococcota</taxon>
        <taxon>Myxococcia</taxon>
        <taxon>Myxococcales</taxon>
        <taxon>Cystobacterineae</taxon>
        <taxon>Archangiaceae</taxon>
        <taxon>Archangium</taxon>
    </lineage>
</organism>
<keyword evidence="2" id="KW-0677">Repeat</keyword>
<dbReference type="PANTHER" id="PTHR44019">
    <property type="entry name" value="WD REPEAT-CONTAINING PROTEIN 55"/>
    <property type="match status" value="1"/>
</dbReference>
<dbReference type="InterPro" id="IPR050505">
    <property type="entry name" value="WDR55/POC1"/>
</dbReference>
<dbReference type="Gene3D" id="2.130.10.10">
    <property type="entry name" value="YVTN repeat-like/Quinoprotein amine dehydrogenase"/>
    <property type="match status" value="2"/>
</dbReference>
<reference evidence="4 5" key="1">
    <citation type="submission" date="2019-08" db="EMBL/GenBank/DDBJ databases">
        <title>Archangium and Cystobacter genomes.</title>
        <authorList>
            <person name="Chen I.-C.K."/>
            <person name="Wielgoss S."/>
        </authorList>
    </citation>
    <scope>NUCLEOTIDE SEQUENCE [LARGE SCALE GENOMIC DNA]</scope>
    <source>
        <strain evidence="4 5">Cbm 6</strain>
    </source>
</reference>
<accession>A0ABY9X1X0</accession>
<feature type="repeat" description="WD" evidence="3">
    <location>
        <begin position="451"/>
        <end position="492"/>
    </location>
</feature>
<dbReference type="InterPro" id="IPR001680">
    <property type="entry name" value="WD40_rpt"/>
</dbReference>
<dbReference type="EMBL" id="CP043494">
    <property type="protein sequence ID" value="WNG49393.1"/>
    <property type="molecule type" value="Genomic_DNA"/>
</dbReference>
<dbReference type="PROSITE" id="PS50294">
    <property type="entry name" value="WD_REPEATS_REGION"/>
    <property type="match status" value="1"/>
</dbReference>
<dbReference type="SMART" id="SM00320">
    <property type="entry name" value="WD40"/>
    <property type="match status" value="3"/>
</dbReference>
<proteinExistence type="predicted"/>
<evidence type="ECO:0000256" key="1">
    <source>
        <dbReference type="ARBA" id="ARBA00022574"/>
    </source>
</evidence>
<name>A0ABY9X1X0_9BACT</name>
<keyword evidence="1 3" id="KW-0853">WD repeat</keyword>
<dbReference type="SUPFAM" id="SSF50998">
    <property type="entry name" value="Quinoprotein alcohol dehydrogenase-like"/>
    <property type="match status" value="1"/>
</dbReference>
<dbReference type="InterPro" id="IPR011047">
    <property type="entry name" value="Quinoprotein_ADH-like_sf"/>
</dbReference>
<feature type="repeat" description="WD" evidence="3">
    <location>
        <begin position="493"/>
        <end position="534"/>
    </location>
</feature>
<gene>
    <name evidence="4" type="ORF">F0U60_38690</name>
</gene>
<sequence>MTDEQRRAFELLSSGTTLEEAAARGELAAHRGRLLALSQELPPDSRFATALQELSAALLLDLAFLRTYPEAILPVLHWRCAFHDNPVLAELAQRWREERTTARPGSVWVHALLPPPHAPGGPLLAELRMARPHELLSPMTSEGHVVLDERGVIRHWAPEEGTLVDGPGVARPAHRLELITRGWDGAALHDAATGMPRHELAIPEEGNATSGSFSPDGTLCVLAGFGEDYNFGFLHLHETATGRLLHKWEGPRPFRKQPVFSPDGRHVLAPSDAGLFLCDTVTGQLECLPIHDAQGVAFSADGRRLVTTNEEVVRVWDLARLRALGPQAPEHSRPMRFSPDGRRLVAGDWLRDGATGQRLRKLDIHRGRYLEGGPTQNWFTCGSVRIVSLEGGIHVWETESGKPLAHRSNVYYPYWYMTAFSADGLRYAAGKKGDSEVKVLDVDTGELLAEVELAKGDIESLALSPEGQVLAIGTQEGPIEIWSVASGQRLVTLSGHGAPVNELAFSLDGRSLVSAGDNEALRLWAIPSGAALASRPLDARDPSYYQSGSGKRWTWHATSEALRAISGWEGFVGPRPVPFSAEVQGGVTLFFHRETKQLAAAFPGVGPWLPHPDGVTWASPSAHVVLEGAAGPSQRE</sequence>
<dbReference type="PROSITE" id="PS50082">
    <property type="entry name" value="WD_REPEATS_2"/>
    <property type="match status" value="2"/>
</dbReference>
<dbReference type="Pfam" id="PF00400">
    <property type="entry name" value="WD40"/>
    <property type="match status" value="1"/>
</dbReference>
<dbReference type="Proteomes" id="UP001611383">
    <property type="component" value="Chromosome"/>
</dbReference>
<keyword evidence="5" id="KW-1185">Reference proteome</keyword>
<dbReference type="RefSeq" id="WP_395807235.1">
    <property type="nucleotide sequence ID" value="NZ_CP043494.1"/>
</dbReference>
<evidence type="ECO:0000313" key="5">
    <source>
        <dbReference type="Proteomes" id="UP001611383"/>
    </source>
</evidence>
<evidence type="ECO:0000313" key="4">
    <source>
        <dbReference type="EMBL" id="WNG49393.1"/>
    </source>
</evidence>
<evidence type="ECO:0000256" key="2">
    <source>
        <dbReference type="ARBA" id="ARBA00022737"/>
    </source>
</evidence>
<protein>
    <recommendedName>
        <fullName evidence="6">WD40 repeat domain-containing protein</fullName>
    </recommendedName>
</protein>
<dbReference type="PANTHER" id="PTHR44019:SF8">
    <property type="entry name" value="POC1 CENTRIOLAR PROTEIN HOMOLOG"/>
    <property type="match status" value="1"/>
</dbReference>
<dbReference type="InterPro" id="IPR015943">
    <property type="entry name" value="WD40/YVTN_repeat-like_dom_sf"/>
</dbReference>
<evidence type="ECO:0000256" key="3">
    <source>
        <dbReference type="PROSITE-ProRule" id="PRU00221"/>
    </source>
</evidence>
<evidence type="ECO:0008006" key="6">
    <source>
        <dbReference type="Google" id="ProtNLM"/>
    </source>
</evidence>